<dbReference type="Pfam" id="PF03739">
    <property type="entry name" value="LptF_LptG"/>
    <property type="match status" value="1"/>
</dbReference>
<evidence type="ECO:0000256" key="6">
    <source>
        <dbReference type="SAM" id="Phobius"/>
    </source>
</evidence>
<keyword evidence="2" id="KW-1003">Cell membrane</keyword>
<keyword evidence="3 6" id="KW-0812">Transmembrane</keyword>
<keyword evidence="4 6" id="KW-1133">Transmembrane helix</keyword>
<feature type="transmembrane region" description="Helical" evidence="6">
    <location>
        <begin position="273"/>
        <end position="291"/>
    </location>
</feature>
<dbReference type="GO" id="GO:0043190">
    <property type="term" value="C:ATP-binding cassette (ABC) transporter complex"/>
    <property type="evidence" value="ECO:0007669"/>
    <property type="project" value="TreeGrafter"/>
</dbReference>
<comment type="caution">
    <text evidence="7">The sequence shown here is derived from an EMBL/GenBank/DDBJ whole genome shotgun (WGS) entry which is preliminary data.</text>
</comment>
<dbReference type="InterPro" id="IPR005495">
    <property type="entry name" value="LptG/LptF_permease"/>
</dbReference>
<accession>A0A953JCH0</accession>
<dbReference type="PANTHER" id="PTHR33529:SF8">
    <property type="entry name" value="PERMEASE, YJGP_YJGQ FAMILY"/>
    <property type="match status" value="1"/>
</dbReference>
<sequence>MLIVQKLYLKDFLRSLALLCIGISLVFSIIGLIDKVDDFMPHRPPAGLLLLYTVLTIPKYLQYLIAMATLLSSLFVFSQAIKRKEIVAIKAASGRMKSILMPFVSLGVLLTLTGFLLGEVVIPATSKKIREVKGRITKSKKGVTFKEGTLYMRARDGSIVRIGLYLPDLNLSKEVSIFKFDAEALKERINAETALWEGNSWKLRKVTVYDIAEGKTTSLPELVYPHIESPKIFQEDLWEVSEMNIVELVQYQNRLNEAGFKNVKLTVDISSRLSYPLINLFMLLLGISLSMGGEQQMFQKLLPQKSQTHGGIIAAGLGLFISLVYWFGYSLFLSLGYAGAIPPFLAPWIIPFVFAGLSVYLYRQIPE</sequence>
<evidence type="ECO:0000256" key="2">
    <source>
        <dbReference type="ARBA" id="ARBA00022475"/>
    </source>
</evidence>
<evidence type="ECO:0000256" key="1">
    <source>
        <dbReference type="ARBA" id="ARBA00004651"/>
    </source>
</evidence>
<gene>
    <name evidence="7" type="ORF">K8I29_14865</name>
</gene>
<organism evidence="7 8">
    <name type="scientific">Candidatus Nitrobium versatile</name>
    <dbReference type="NCBI Taxonomy" id="2884831"/>
    <lineage>
        <taxon>Bacteria</taxon>
        <taxon>Pseudomonadati</taxon>
        <taxon>Nitrospirota</taxon>
        <taxon>Nitrospiria</taxon>
        <taxon>Nitrospirales</taxon>
        <taxon>Nitrospiraceae</taxon>
        <taxon>Candidatus Nitrobium</taxon>
    </lineage>
</organism>
<feature type="transmembrane region" description="Helical" evidence="6">
    <location>
        <begin position="312"/>
        <end position="332"/>
    </location>
</feature>
<reference evidence="7" key="2">
    <citation type="submission" date="2021-08" db="EMBL/GenBank/DDBJ databases">
        <authorList>
            <person name="Dalcin Martins P."/>
        </authorList>
    </citation>
    <scope>NUCLEOTIDE SEQUENCE</scope>
    <source>
        <strain evidence="7">MAG_39</strain>
    </source>
</reference>
<evidence type="ECO:0000256" key="4">
    <source>
        <dbReference type="ARBA" id="ARBA00022989"/>
    </source>
</evidence>
<name>A0A953JCH0_9BACT</name>
<dbReference type="PANTHER" id="PTHR33529">
    <property type="entry name" value="SLR0882 PROTEIN-RELATED"/>
    <property type="match status" value="1"/>
</dbReference>
<feature type="transmembrane region" description="Helical" evidence="6">
    <location>
        <begin position="99"/>
        <end position="118"/>
    </location>
</feature>
<evidence type="ECO:0000256" key="5">
    <source>
        <dbReference type="ARBA" id="ARBA00023136"/>
    </source>
</evidence>
<keyword evidence="5 6" id="KW-0472">Membrane</keyword>
<evidence type="ECO:0000313" key="7">
    <source>
        <dbReference type="EMBL" id="MBZ0157477.1"/>
    </source>
</evidence>
<feature type="transmembrane region" description="Helical" evidence="6">
    <location>
        <begin position="344"/>
        <end position="362"/>
    </location>
</feature>
<proteinExistence type="predicted"/>
<dbReference type="EMBL" id="JAIOIV010000117">
    <property type="protein sequence ID" value="MBZ0157477.1"/>
    <property type="molecule type" value="Genomic_DNA"/>
</dbReference>
<feature type="transmembrane region" description="Helical" evidence="6">
    <location>
        <begin position="12"/>
        <end position="33"/>
    </location>
</feature>
<dbReference type="Proteomes" id="UP000705867">
    <property type="component" value="Unassembled WGS sequence"/>
</dbReference>
<comment type="subcellular location">
    <subcellularLocation>
        <location evidence="1">Cell membrane</location>
        <topology evidence="1">Multi-pass membrane protein</topology>
    </subcellularLocation>
</comment>
<evidence type="ECO:0000313" key="8">
    <source>
        <dbReference type="Proteomes" id="UP000705867"/>
    </source>
</evidence>
<dbReference type="AlphaFoldDB" id="A0A953JCH0"/>
<evidence type="ECO:0000256" key="3">
    <source>
        <dbReference type="ARBA" id="ARBA00022692"/>
    </source>
</evidence>
<feature type="transmembrane region" description="Helical" evidence="6">
    <location>
        <begin position="60"/>
        <end position="78"/>
    </location>
</feature>
<reference evidence="7" key="1">
    <citation type="journal article" date="2021" name="bioRxiv">
        <title>Unraveling nitrogen, sulfur and carbon metabolic pathways and microbial community transcriptional responses to substrate deprivation and toxicity stresses in a bioreactor mimicking anoxic brackish coastal sediment conditions.</title>
        <authorList>
            <person name="Martins P.D."/>
            <person name="Echeveste M.J."/>
            <person name="Arshad A."/>
            <person name="Kurth J."/>
            <person name="Ouboter H."/>
            <person name="Jetten M.S.M."/>
            <person name="Welte C.U."/>
        </authorList>
    </citation>
    <scope>NUCLEOTIDE SEQUENCE</scope>
    <source>
        <strain evidence="7">MAG_39</strain>
    </source>
</reference>
<dbReference type="GO" id="GO:0015920">
    <property type="term" value="P:lipopolysaccharide transport"/>
    <property type="evidence" value="ECO:0007669"/>
    <property type="project" value="TreeGrafter"/>
</dbReference>
<protein>
    <submittedName>
        <fullName evidence="7">LptF/LptG family permease</fullName>
    </submittedName>
</protein>